<dbReference type="CDD" id="cd09604">
    <property type="entry name" value="M1_APN_like"/>
    <property type="match status" value="1"/>
</dbReference>
<feature type="active site" description="Proton acceptor" evidence="1">
    <location>
        <position position="323"/>
    </location>
</feature>
<feature type="domain" description="Peptidase M1 membrane alanine aminopeptidase" evidence="3">
    <location>
        <begin position="310"/>
        <end position="460"/>
    </location>
</feature>
<comment type="caution">
    <text evidence="4">The sequence shown here is derived from an EMBL/GenBank/DDBJ whole genome shotgun (WGS) entry which is preliminary data.</text>
</comment>
<evidence type="ECO:0000313" key="5">
    <source>
        <dbReference type="Proteomes" id="UP000004725"/>
    </source>
</evidence>
<organism evidence="4 5">
    <name type="scientific">Planococcus antarcticus DSM 14505</name>
    <dbReference type="NCBI Taxonomy" id="1185653"/>
    <lineage>
        <taxon>Bacteria</taxon>
        <taxon>Bacillati</taxon>
        <taxon>Bacillota</taxon>
        <taxon>Bacilli</taxon>
        <taxon>Bacillales</taxon>
        <taxon>Caryophanaceae</taxon>
        <taxon>Planococcus</taxon>
    </lineage>
</organism>
<sequence length="462" mass="52820">MKLKGWAAVIIVVVGVSVFLMLRATVFCEECNRQETEIEKDATNAVYNLKLTLSETKEFQVAASINVTNDSADSWSELGFYLVPNAMNSEETPLYEDENLLIEISSVSVNGEDAEYKLDNNEFLVELDTNLEPESAVKVVVDYSMVLPQNGMRLSQVDDNFYLAHWYPMLGHYQDGWDIKDYNPTGESYDTDYGDFTVSYDLPKDYLVASSAEDGIIEAASTGTVKGENIKDFYLAIMNPDEWETETVQANDTALRVFTPLSANMVEETSELAVESYLYFEENIGDNPFGELDIIGNDGYMEYPNIIEVAADEGSQESVLVHEIAHQWFYFIVTNDPYNESWLDEGITEFSSSLFLSDLYDDDEYGFWGASTAEQYYPPETYVNLPLDKFDDNTYYSTIYGKVPMVLKAYFDENGGRETALRFLSAYYAEFQFGQVNTEEFKEFFEEYFEEDQSKFLNSWLK</sequence>
<name>A0AA87LU27_9BACL</name>
<proteinExistence type="predicted"/>
<gene>
    <name evidence="4" type="ORF">A1A1_09751</name>
</gene>
<evidence type="ECO:0000256" key="1">
    <source>
        <dbReference type="PIRSR" id="PIRSR634015-1"/>
    </source>
</evidence>
<dbReference type="InterPro" id="IPR014782">
    <property type="entry name" value="Peptidase_M1_dom"/>
</dbReference>
<keyword evidence="2" id="KW-0479">Metal-binding</keyword>
<dbReference type="Proteomes" id="UP000004725">
    <property type="component" value="Unassembled WGS sequence"/>
</dbReference>
<dbReference type="InterPro" id="IPR034015">
    <property type="entry name" value="M1_LTA4H"/>
</dbReference>
<reference evidence="4 5" key="1">
    <citation type="journal article" date="2012" name="J. Bacteriol.">
        <title>Genome Sequence of the Antarctic Psychrophile Bacterium Planococcus antarcticus DSM 14505.</title>
        <authorList>
            <person name="Margolles A."/>
            <person name="Gueimonde M."/>
            <person name="Sanchez B."/>
        </authorList>
    </citation>
    <scope>NUCLEOTIDE SEQUENCE [LARGE SCALE GENOMIC DNA]</scope>
    <source>
        <strain evidence="4 5">DSM 14505</strain>
    </source>
</reference>
<dbReference type="RefSeq" id="WP_006829933.1">
    <property type="nucleotide sequence ID" value="NZ_AJYB01000026.1"/>
</dbReference>
<accession>A0AA87LU27</accession>
<dbReference type="GO" id="GO:0008270">
    <property type="term" value="F:zinc ion binding"/>
    <property type="evidence" value="ECO:0007669"/>
    <property type="project" value="InterPro"/>
</dbReference>
<feature type="binding site" evidence="2">
    <location>
        <position position="322"/>
    </location>
    <ligand>
        <name>Zn(2+)</name>
        <dbReference type="ChEBI" id="CHEBI:29105"/>
        <note>catalytic</note>
    </ligand>
</feature>
<dbReference type="SUPFAM" id="SSF55486">
    <property type="entry name" value="Metalloproteases ('zincins'), catalytic domain"/>
    <property type="match status" value="1"/>
</dbReference>
<dbReference type="Pfam" id="PF01433">
    <property type="entry name" value="Peptidase_M1"/>
    <property type="match status" value="1"/>
</dbReference>
<dbReference type="PANTHER" id="PTHR45726:SF3">
    <property type="entry name" value="LEUKOTRIENE A-4 HYDROLASE"/>
    <property type="match status" value="1"/>
</dbReference>
<keyword evidence="2" id="KW-0862">Zinc</keyword>
<dbReference type="PANTHER" id="PTHR45726">
    <property type="entry name" value="LEUKOTRIENE A-4 HYDROLASE"/>
    <property type="match status" value="1"/>
</dbReference>
<feature type="binding site" evidence="2">
    <location>
        <position position="345"/>
    </location>
    <ligand>
        <name>Zn(2+)</name>
        <dbReference type="ChEBI" id="CHEBI:29105"/>
        <note>catalytic</note>
    </ligand>
</feature>
<evidence type="ECO:0000259" key="3">
    <source>
        <dbReference type="Pfam" id="PF01433"/>
    </source>
</evidence>
<comment type="cofactor">
    <cofactor evidence="2">
        <name>Zn(2+)</name>
        <dbReference type="ChEBI" id="CHEBI:29105"/>
    </cofactor>
    <text evidence="2">Binds 1 zinc ion per subunit.</text>
</comment>
<dbReference type="InterPro" id="IPR027268">
    <property type="entry name" value="Peptidase_M4/M1_CTD_sf"/>
</dbReference>
<dbReference type="GO" id="GO:0008237">
    <property type="term" value="F:metallopeptidase activity"/>
    <property type="evidence" value="ECO:0007669"/>
    <property type="project" value="InterPro"/>
</dbReference>
<protein>
    <submittedName>
        <fullName evidence="4">Peptidase</fullName>
    </submittedName>
</protein>
<dbReference type="AlphaFoldDB" id="A0AA87LU27"/>
<evidence type="ECO:0000313" key="4">
    <source>
        <dbReference type="EMBL" id="EIM06822.1"/>
    </source>
</evidence>
<feature type="binding site" evidence="2">
    <location>
        <position position="326"/>
    </location>
    <ligand>
        <name>Zn(2+)</name>
        <dbReference type="ChEBI" id="CHEBI:29105"/>
        <note>catalytic</note>
    </ligand>
</feature>
<feature type="active site" description="Proton donor" evidence="1">
    <location>
        <position position="400"/>
    </location>
</feature>
<dbReference type="EMBL" id="AJYB01000026">
    <property type="protein sequence ID" value="EIM06822.1"/>
    <property type="molecule type" value="Genomic_DNA"/>
</dbReference>
<dbReference type="Gene3D" id="1.10.390.10">
    <property type="entry name" value="Neutral Protease Domain 2"/>
    <property type="match status" value="1"/>
</dbReference>
<evidence type="ECO:0000256" key="2">
    <source>
        <dbReference type="PIRSR" id="PIRSR634015-3"/>
    </source>
</evidence>